<sequence length="931" mass="103074">MSDLPALLLASLDPNTRKQAEQNLNTYSLQDAFLPHLLTLVLDASQSPGVRLAGAVFFKNVIKKRWSEESEETPIPANDKILVRSQLVPAMIALSSPATKGPRAQIAESVAVVAELDFPEKWPELVDQLVGSLSPTDYAVSLGVLETAHSIFYRWRSAIRSDDLYTVINYVLSRFMEPFVAFFRHTAALLLTNPNPPNLEFAAQSQAVLMSIYYDLTCQDLPPLLEDNHAEFFGAVDGSAPGWFLKFLAWDPPALRGDPDDTTPSIPSQIKTVIMEIAELYTNRFPELFTSGSSIGPFVQAVWELVGDGKRPSVGDDVLVAQSLRFLSTAIRSGLFKDLFGNKETIKTLVNGVVVPNVELRDHETEQFEDDPLEYIRVDLSVPAATAGGGSTEATTRRHAAADLLKALVGAGWEAETTEFVSLLVTQDLEAYKANPEANWKRKDRAIFLLTAIASRGATSQQGVTSTNALVKVVDWFAENVFGDLQAPPGTVHPILQVDAIRYLYSFRNQLTKEQLLQVLPLLVAHLRSDNYVCYSYAAITVERILFIKQGNRMLFAQADVHDFANDILNALFDQIESGRTPEKVSENDYLMKCAMRVIITARQSLTPVYQQVLGRLVGILSVISSNPSNPNFDQYLFESISSLIRFVVAGNPETLPHFESVLHNVCTVILQQDVEQFVPYTFQILSQMLELQKGPVPQGYRSLLPLLLTPAPWAQKGSIPGLVRYIKAMLERDGAEIARTEQFTPMLAVAQQRLIPSKINDAWGFELMQAVVEHIPFAKLSSFLPPIIISLLTRLQANKTDKFSNLFCYFIFHISAIRAEGVTPDVIIQVMNNIQAGLWTNVYGNVLLPEISKIPPKDRKVVAVGLTRLLTESKSMRQGANAPLWAQTFTALAKIFKDPEALHKGDGGEDADAAFTAVDVEEQNAGITMR</sequence>
<keyword evidence="10" id="KW-1185">Reference proteome</keyword>
<keyword evidence="6" id="KW-0653">Protein transport</keyword>
<dbReference type="SUPFAM" id="SSF48371">
    <property type="entry name" value="ARM repeat"/>
    <property type="match status" value="1"/>
</dbReference>
<keyword evidence="7" id="KW-0539">Nucleus</keyword>
<comment type="similarity">
    <text evidence="3">Belongs to the XPO2/CSE1 family.</text>
</comment>
<comment type="subcellular location">
    <subcellularLocation>
        <location evidence="2">Cytoplasm</location>
    </subcellularLocation>
    <subcellularLocation>
        <location evidence="1">Nucleus</location>
    </subcellularLocation>
</comment>
<evidence type="ECO:0000256" key="4">
    <source>
        <dbReference type="ARBA" id="ARBA00022448"/>
    </source>
</evidence>
<evidence type="ECO:0000313" key="9">
    <source>
        <dbReference type="EMBL" id="KIJ37078.1"/>
    </source>
</evidence>
<dbReference type="Pfam" id="PF08506">
    <property type="entry name" value="Cse1"/>
    <property type="match status" value="1"/>
</dbReference>
<proteinExistence type="inferred from homology"/>
<gene>
    <name evidence="9" type="ORF">M422DRAFT_76152</name>
</gene>
<dbReference type="PANTHER" id="PTHR10997:SF8">
    <property type="entry name" value="EXPORTIN-2"/>
    <property type="match status" value="1"/>
</dbReference>
<protein>
    <recommendedName>
        <fullName evidence="8">Importin N-terminal domain-containing protein</fullName>
    </recommendedName>
</protein>
<evidence type="ECO:0000259" key="8">
    <source>
        <dbReference type="PROSITE" id="PS50166"/>
    </source>
</evidence>
<dbReference type="GO" id="GO:0006611">
    <property type="term" value="P:protein export from nucleus"/>
    <property type="evidence" value="ECO:0007669"/>
    <property type="project" value="TreeGrafter"/>
</dbReference>
<name>A0A0C9U2M1_SPHS4</name>
<dbReference type="PROSITE" id="PS50166">
    <property type="entry name" value="IMPORTIN_B_NT"/>
    <property type="match status" value="1"/>
</dbReference>
<keyword evidence="5" id="KW-0963">Cytoplasm</keyword>
<dbReference type="GO" id="GO:0005829">
    <property type="term" value="C:cytosol"/>
    <property type="evidence" value="ECO:0007669"/>
    <property type="project" value="TreeGrafter"/>
</dbReference>
<dbReference type="EMBL" id="KN837172">
    <property type="protein sequence ID" value="KIJ37078.1"/>
    <property type="molecule type" value="Genomic_DNA"/>
</dbReference>
<dbReference type="GO" id="GO:0031267">
    <property type="term" value="F:small GTPase binding"/>
    <property type="evidence" value="ECO:0007669"/>
    <property type="project" value="InterPro"/>
</dbReference>
<dbReference type="HOGENOM" id="CLU_009614_0_0_1"/>
<evidence type="ECO:0000256" key="3">
    <source>
        <dbReference type="ARBA" id="ARBA00008669"/>
    </source>
</evidence>
<dbReference type="SMART" id="SM00913">
    <property type="entry name" value="IBN_N"/>
    <property type="match status" value="1"/>
</dbReference>
<dbReference type="Gene3D" id="1.25.10.10">
    <property type="entry name" value="Leucine-rich Repeat Variant"/>
    <property type="match status" value="1"/>
</dbReference>
<dbReference type="InterPro" id="IPR011989">
    <property type="entry name" value="ARM-like"/>
</dbReference>
<dbReference type="InterPro" id="IPR005043">
    <property type="entry name" value="XPO2_C"/>
</dbReference>
<dbReference type="GO" id="GO:0005635">
    <property type="term" value="C:nuclear envelope"/>
    <property type="evidence" value="ECO:0007669"/>
    <property type="project" value="TreeGrafter"/>
</dbReference>
<evidence type="ECO:0000256" key="7">
    <source>
        <dbReference type="ARBA" id="ARBA00023242"/>
    </source>
</evidence>
<dbReference type="InterPro" id="IPR001494">
    <property type="entry name" value="Importin-beta_N"/>
</dbReference>
<evidence type="ECO:0000313" key="10">
    <source>
        <dbReference type="Proteomes" id="UP000054279"/>
    </source>
</evidence>
<dbReference type="PANTHER" id="PTHR10997">
    <property type="entry name" value="IMPORTIN-7, 8, 11"/>
    <property type="match status" value="1"/>
</dbReference>
<dbReference type="OrthoDB" id="3268246at2759"/>
<dbReference type="Proteomes" id="UP000054279">
    <property type="component" value="Unassembled WGS sequence"/>
</dbReference>
<evidence type="ECO:0000256" key="1">
    <source>
        <dbReference type="ARBA" id="ARBA00004123"/>
    </source>
</evidence>
<dbReference type="InterPro" id="IPR013713">
    <property type="entry name" value="XPO2_central"/>
</dbReference>
<dbReference type="Pfam" id="PF03810">
    <property type="entry name" value="IBN_N"/>
    <property type="match status" value="1"/>
</dbReference>
<evidence type="ECO:0000256" key="2">
    <source>
        <dbReference type="ARBA" id="ARBA00004496"/>
    </source>
</evidence>
<keyword evidence="4" id="KW-0813">Transport</keyword>
<evidence type="ECO:0000256" key="5">
    <source>
        <dbReference type="ARBA" id="ARBA00022490"/>
    </source>
</evidence>
<feature type="domain" description="Importin N-terminal" evidence="8">
    <location>
        <begin position="20"/>
        <end position="93"/>
    </location>
</feature>
<dbReference type="AlphaFoldDB" id="A0A0C9U2M1"/>
<reference evidence="9 10" key="1">
    <citation type="submission" date="2014-06" db="EMBL/GenBank/DDBJ databases">
        <title>Evolutionary Origins and Diversification of the Mycorrhizal Mutualists.</title>
        <authorList>
            <consortium name="DOE Joint Genome Institute"/>
            <consortium name="Mycorrhizal Genomics Consortium"/>
            <person name="Kohler A."/>
            <person name="Kuo A."/>
            <person name="Nagy L.G."/>
            <person name="Floudas D."/>
            <person name="Copeland A."/>
            <person name="Barry K.W."/>
            <person name="Cichocki N."/>
            <person name="Veneault-Fourrey C."/>
            <person name="LaButti K."/>
            <person name="Lindquist E.A."/>
            <person name="Lipzen A."/>
            <person name="Lundell T."/>
            <person name="Morin E."/>
            <person name="Murat C."/>
            <person name="Riley R."/>
            <person name="Ohm R."/>
            <person name="Sun H."/>
            <person name="Tunlid A."/>
            <person name="Henrissat B."/>
            <person name="Grigoriev I.V."/>
            <person name="Hibbett D.S."/>
            <person name="Martin F."/>
        </authorList>
    </citation>
    <scope>NUCLEOTIDE SEQUENCE [LARGE SCALE GENOMIC DNA]</scope>
    <source>
        <strain evidence="9 10">SS14</strain>
    </source>
</reference>
<organism evidence="9 10">
    <name type="scientific">Sphaerobolus stellatus (strain SS14)</name>
    <dbReference type="NCBI Taxonomy" id="990650"/>
    <lineage>
        <taxon>Eukaryota</taxon>
        <taxon>Fungi</taxon>
        <taxon>Dikarya</taxon>
        <taxon>Basidiomycota</taxon>
        <taxon>Agaricomycotina</taxon>
        <taxon>Agaricomycetes</taxon>
        <taxon>Phallomycetidae</taxon>
        <taxon>Geastrales</taxon>
        <taxon>Sphaerobolaceae</taxon>
        <taxon>Sphaerobolus</taxon>
    </lineage>
</organism>
<dbReference type="InterPro" id="IPR016024">
    <property type="entry name" value="ARM-type_fold"/>
</dbReference>
<dbReference type="GO" id="GO:0005049">
    <property type="term" value="F:nuclear export signal receptor activity"/>
    <property type="evidence" value="ECO:0007669"/>
    <property type="project" value="TreeGrafter"/>
</dbReference>
<dbReference type="Pfam" id="PF03378">
    <property type="entry name" value="CAS_CSE1"/>
    <property type="match status" value="1"/>
</dbReference>
<accession>A0A0C9U2M1</accession>
<dbReference type="GO" id="GO:0006606">
    <property type="term" value="P:protein import into nucleus"/>
    <property type="evidence" value="ECO:0007669"/>
    <property type="project" value="TreeGrafter"/>
</dbReference>
<evidence type="ECO:0000256" key="6">
    <source>
        <dbReference type="ARBA" id="ARBA00022927"/>
    </source>
</evidence>